<sequence>MKLVEPDEVPDDWRPTAADGPIDLVVDGELFQIAIASDGGSRYTWVSGPNPGYGFQSGAPRVAWRTRDRLPPAPLPVPLPTIRYHRTRISEFLAEIDPETGYMSEAPFDDP</sequence>
<comment type="caution">
    <text evidence="1">The sequence shown here is derived from an EMBL/GenBank/DDBJ whole genome shotgun (WGS) entry which is preliminary data.</text>
</comment>
<gene>
    <name evidence="1" type="ORF">CSW57_10750</name>
</gene>
<organism evidence="1 2">
    <name type="scientific">Williamsia marianensis</name>
    <dbReference type="NCBI Taxonomy" id="85044"/>
    <lineage>
        <taxon>Bacteria</taxon>
        <taxon>Bacillati</taxon>
        <taxon>Actinomycetota</taxon>
        <taxon>Actinomycetes</taxon>
        <taxon>Mycobacteriales</taxon>
        <taxon>Nocardiaceae</taxon>
        <taxon>Williamsia</taxon>
    </lineage>
</organism>
<accession>A0A2G3PLP2</accession>
<name>A0A2G3PLP2_WILMA</name>
<dbReference type="EMBL" id="PEBD01000008">
    <property type="protein sequence ID" value="PHV66747.1"/>
    <property type="molecule type" value="Genomic_DNA"/>
</dbReference>
<proteinExistence type="predicted"/>
<reference evidence="1 2" key="1">
    <citation type="submission" date="2017-10" db="EMBL/GenBank/DDBJ databases">
        <title>The draft genome sequence of Williamsia sp. BULT 1.1 isolated from the semi-arid grassland soils from South Africa.</title>
        <authorList>
            <person name="Kabwe M.H."/>
            <person name="Govender N."/>
            <person name="Mutseka Lunga P."/>
            <person name="Vikram S."/>
            <person name="Makhalanyane T.P."/>
        </authorList>
    </citation>
    <scope>NUCLEOTIDE SEQUENCE [LARGE SCALE GENOMIC DNA]</scope>
    <source>
        <strain evidence="1 2">BULT 1.1</strain>
    </source>
</reference>
<evidence type="ECO:0000313" key="1">
    <source>
        <dbReference type="EMBL" id="PHV66747.1"/>
    </source>
</evidence>
<protein>
    <submittedName>
        <fullName evidence="1">Uncharacterized protein</fullName>
    </submittedName>
</protein>
<dbReference type="Proteomes" id="UP000225108">
    <property type="component" value="Unassembled WGS sequence"/>
</dbReference>
<dbReference type="AlphaFoldDB" id="A0A2G3PLP2"/>
<evidence type="ECO:0000313" key="2">
    <source>
        <dbReference type="Proteomes" id="UP000225108"/>
    </source>
</evidence>